<sequence>MIYNCDSEVIQQCVGKNSGVTVLCTENGQIFVVSSGTVIKWETALRKAIELIAREKGLSSNGKPEICLQLASLAAVLTEAEKCFISTALNFLNVKAYFCCD</sequence>
<proteinExistence type="predicted"/>
<accession>A0A645GFJ2</accession>
<evidence type="ECO:0000313" key="1">
    <source>
        <dbReference type="EMBL" id="MPN24802.1"/>
    </source>
</evidence>
<dbReference type="EMBL" id="VSSQ01073771">
    <property type="protein sequence ID" value="MPN24802.1"/>
    <property type="molecule type" value="Genomic_DNA"/>
</dbReference>
<gene>
    <name evidence="1" type="ORF">SDC9_172204</name>
</gene>
<comment type="caution">
    <text evidence="1">The sequence shown here is derived from an EMBL/GenBank/DDBJ whole genome shotgun (WGS) entry which is preliminary data.</text>
</comment>
<protein>
    <submittedName>
        <fullName evidence="1">Uncharacterized protein</fullName>
    </submittedName>
</protein>
<organism evidence="1">
    <name type="scientific">bioreactor metagenome</name>
    <dbReference type="NCBI Taxonomy" id="1076179"/>
    <lineage>
        <taxon>unclassified sequences</taxon>
        <taxon>metagenomes</taxon>
        <taxon>ecological metagenomes</taxon>
    </lineage>
</organism>
<name>A0A645GFJ2_9ZZZZ</name>
<dbReference type="AlphaFoldDB" id="A0A645GFJ2"/>
<reference evidence="1" key="1">
    <citation type="submission" date="2019-08" db="EMBL/GenBank/DDBJ databases">
        <authorList>
            <person name="Kucharzyk K."/>
            <person name="Murdoch R.W."/>
            <person name="Higgins S."/>
            <person name="Loffler F."/>
        </authorList>
    </citation>
    <scope>NUCLEOTIDE SEQUENCE</scope>
</reference>